<feature type="compositionally biased region" description="Low complexity" evidence="1">
    <location>
        <begin position="60"/>
        <end position="77"/>
    </location>
</feature>
<gene>
    <name evidence="3" type="ORF">WMO37_08325</name>
</gene>
<comment type="caution">
    <text evidence="3">The sequence shown here is derived from an EMBL/GenBank/DDBJ whole genome shotgun (WGS) entry which is preliminary data.</text>
</comment>
<proteinExistence type="predicted"/>
<accession>A0ABV1H6B3</accession>
<feature type="chain" id="PRO_5047025589" description="Secreted protein" evidence="2">
    <location>
        <begin position="24"/>
        <end position="77"/>
    </location>
</feature>
<dbReference type="EMBL" id="JBBMFS010000006">
    <property type="protein sequence ID" value="MEQ2555010.1"/>
    <property type="molecule type" value="Genomic_DNA"/>
</dbReference>
<reference evidence="3" key="1">
    <citation type="submission" date="2024-03" db="EMBL/GenBank/DDBJ databases">
        <title>Human intestinal bacterial collection.</title>
        <authorList>
            <person name="Pauvert C."/>
            <person name="Hitch T.C.A."/>
            <person name="Clavel T."/>
        </authorList>
    </citation>
    <scope>NUCLEOTIDE SEQUENCE [LARGE SCALE GENOMIC DNA]</scope>
    <source>
        <strain evidence="3">CLA-AA-H89B</strain>
    </source>
</reference>
<evidence type="ECO:0008006" key="5">
    <source>
        <dbReference type="Google" id="ProtNLM"/>
    </source>
</evidence>
<evidence type="ECO:0000256" key="1">
    <source>
        <dbReference type="SAM" id="MobiDB-lite"/>
    </source>
</evidence>
<protein>
    <recommendedName>
        <fullName evidence="5">Secreted protein</fullName>
    </recommendedName>
</protein>
<feature type="compositionally biased region" description="Polar residues" evidence="1">
    <location>
        <begin position="26"/>
        <end position="42"/>
    </location>
</feature>
<name>A0ABV1H6B3_9FIRM</name>
<dbReference type="PROSITE" id="PS51257">
    <property type="entry name" value="PROKAR_LIPOPROTEIN"/>
    <property type="match status" value="1"/>
</dbReference>
<evidence type="ECO:0000313" key="4">
    <source>
        <dbReference type="Proteomes" id="UP001546774"/>
    </source>
</evidence>
<evidence type="ECO:0000256" key="2">
    <source>
        <dbReference type="SAM" id="SignalP"/>
    </source>
</evidence>
<keyword evidence="4" id="KW-1185">Reference proteome</keyword>
<feature type="compositionally biased region" description="Basic and acidic residues" evidence="1">
    <location>
        <begin position="43"/>
        <end position="59"/>
    </location>
</feature>
<dbReference type="Proteomes" id="UP001546774">
    <property type="component" value="Unassembled WGS sequence"/>
</dbReference>
<keyword evidence="2" id="KW-0732">Signal</keyword>
<feature type="region of interest" description="Disordered" evidence="1">
    <location>
        <begin position="26"/>
        <end position="77"/>
    </location>
</feature>
<organism evidence="3 4">
    <name type="scientific">Lachnospira intestinalis</name>
    <dbReference type="NCBI Taxonomy" id="3133158"/>
    <lineage>
        <taxon>Bacteria</taxon>
        <taxon>Bacillati</taxon>
        <taxon>Bacillota</taxon>
        <taxon>Clostridia</taxon>
        <taxon>Lachnospirales</taxon>
        <taxon>Lachnospiraceae</taxon>
        <taxon>Lachnospira</taxon>
    </lineage>
</organism>
<feature type="signal peptide" evidence="2">
    <location>
        <begin position="1"/>
        <end position="23"/>
    </location>
</feature>
<sequence>MRNFKKLALVGVFAVVTAFSVTACGSSNGTTQEATTVDSQAEQDSKRAAYREEQSRLAESKAAAAAEAEGTATEAAK</sequence>
<evidence type="ECO:0000313" key="3">
    <source>
        <dbReference type="EMBL" id="MEQ2555010.1"/>
    </source>
</evidence>